<feature type="signal peptide" evidence="2">
    <location>
        <begin position="1"/>
        <end position="25"/>
    </location>
</feature>
<protein>
    <recommendedName>
        <fullName evidence="5">Secreted protein</fullName>
    </recommendedName>
</protein>
<evidence type="ECO:0000256" key="2">
    <source>
        <dbReference type="SAM" id="SignalP"/>
    </source>
</evidence>
<evidence type="ECO:0000313" key="3">
    <source>
        <dbReference type="EMBL" id="OEJ98303.1"/>
    </source>
</evidence>
<dbReference type="eggNOG" id="ENOG50349X7">
    <property type="taxonomic scope" value="Bacteria"/>
</dbReference>
<organism evidence="3 4">
    <name type="scientific">Streptomyces thermolilacinus SPC6</name>
    <dbReference type="NCBI Taxonomy" id="1306406"/>
    <lineage>
        <taxon>Bacteria</taxon>
        <taxon>Bacillati</taxon>
        <taxon>Actinomycetota</taxon>
        <taxon>Actinomycetes</taxon>
        <taxon>Kitasatosporales</taxon>
        <taxon>Streptomycetaceae</taxon>
        <taxon>Streptomyces</taxon>
    </lineage>
</organism>
<keyword evidence="4" id="KW-1185">Reference proteome</keyword>
<feature type="region of interest" description="Disordered" evidence="1">
    <location>
        <begin position="39"/>
        <end position="64"/>
    </location>
</feature>
<dbReference type="AlphaFoldDB" id="A0A1D3E153"/>
<evidence type="ECO:0008006" key="5">
    <source>
        <dbReference type="Google" id="ProtNLM"/>
    </source>
</evidence>
<dbReference type="STRING" id="1306406.J116_022565"/>
<evidence type="ECO:0000256" key="1">
    <source>
        <dbReference type="SAM" id="MobiDB-lite"/>
    </source>
</evidence>
<reference evidence="3 4" key="1">
    <citation type="journal article" date="2013" name="Genome Announc.">
        <title>Genome Sequence of Streptomyces violaceusniger Strain SPC6, a Halotolerant Streptomycete That Exhibits Rapid Growth and Development.</title>
        <authorList>
            <person name="Chen X."/>
            <person name="Zhang B."/>
            <person name="Zhang W."/>
            <person name="Wu X."/>
            <person name="Zhang M."/>
            <person name="Chen T."/>
            <person name="Liu G."/>
            <person name="Dyson P."/>
        </authorList>
    </citation>
    <scope>NUCLEOTIDE SEQUENCE [LARGE SCALE GENOMIC DNA]</scope>
    <source>
        <strain evidence="3 4">SPC6</strain>
    </source>
</reference>
<comment type="caution">
    <text evidence="3">The sequence shown here is derived from an EMBL/GenBank/DDBJ whole genome shotgun (WGS) entry which is preliminary data.</text>
</comment>
<evidence type="ECO:0000313" key="4">
    <source>
        <dbReference type="Proteomes" id="UP000095329"/>
    </source>
</evidence>
<feature type="chain" id="PRO_5039273558" description="Secreted protein" evidence="2">
    <location>
        <begin position="26"/>
        <end position="140"/>
    </location>
</feature>
<proteinExistence type="predicted"/>
<dbReference type="Proteomes" id="UP000095329">
    <property type="component" value="Unassembled WGS sequence"/>
</dbReference>
<gene>
    <name evidence="3" type="ORF">J116_022565</name>
</gene>
<feature type="compositionally biased region" description="Basic and acidic residues" evidence="1">
    <location>
        <begin position="39"/>
        <end position="48"/>
    </location>
</feature>
<feature type="compositionally biased region" description="Basic and acidic residues" evidence="1">
    <location>
        <begin position="55"/>
        <end position="64"/>
    </location>
</feature>
<sequence>MPIRLRHHRSAAPAAVCVLAAALFAGPAALTGSAAADARHRAPDEARRLSGQAHRASDEHAGASCRTEVEGSRVTAYCHNPYPRIDRVRLHVECARWWDVDADSAPVEVPATAYVELTERCWKEVRAAWVSHDPLPAPGS</sequence>
<keyword evidence="2" id="KW-0732">Signal</keyword>
<name>A0A1D3E153_9ACTN</name>
<dbReference type="EMBL" id="ASHX02000001">
    <property type="protein sequence ID" value="OEJ98303.1"/>
    <property type="molecule type" value="Genomic_DNA"/>
</dbReference>
<dbReference type="OrthoDB" id="4326086at2"/>
<accession>A0A1D3E153</accession>